<dbReference type="EMBL" id="QZBN01000046">
    <property type="protein sequence ID" value="THZ52385.1"/>
    <property type="molecule type" value="Genomic_DNA"/>
</dbReference>
<evidence type="ECO:0000313" key="4">
    <source>
        <dbReference type="Proteomes" id="UP000310121"/>
    </source>
</evidence>
<evidence type="ECO:0000313" key="2">
    <source>
        <dbReference type="EMBL" id="THZ52385.1"/>
    </source>
</evidence>
<evidence type="ECO:0000313" key="3">
    <source>
        <dbReference type="Proteomes" id="UP000309076"/>
    </source>
</evidence>
<dbReference type="Proteomes" id="UP000310121">
    <property type="component" value="Unassembled WGS sequence"/>
</dbReference>
<evidence type="ECO:0000313" key="1">
    <source>
        <dbReference type="EMBL" id="THW50995.1"/>
    </source>
</evidence>
<reference evidence="3 4" key="1">
    <citation type="submission" date="2018-10" db="EMBL/GenBank/DDBJ databases">
        <title>Fifty Aureobasidium pullulans genomes reveal a recombining polyextremotolerant generalist.</title>
        <authorList>
            <person name="Gostincar C."/>
            <person name="Turk M."/>
            <person name="Zajc J."/>
            <person name="Gunde-Cimerman N."/>
        </authorList>
    </citation>
    <scope>NUCLEOTIDE SEQUENCE [LARGE SCALE GENOMIC DNA]</scope>
    <source>
        <strain evidence="1 3">EXF-10796</strain>
        <strain evidence="2 4">EXF-3844</strain>
    </source>
</reference>
<protein>
    <submittedName>
        <fullName evidence="2">Uncharacterized protein</fullName>
    </submittedName>
</protein>
<sequence>MVSTKSTCNSPFLRPNIQAPLYQSCTFLAAFRTNLPKYCNFGTGVKDQQEFREAAERRERGAATTFHPQTACSTSFDKSKPQNGSPSAQMSAYNFKQSQYKNARALESVSPQIPDRTVNIACAPQTASQRNAWSSSWFWCDLPCRRALISSSVRCALFSVAIIPSTRVASRRSNDSVQGCQARISLLLFPTSRPASQGPSRSRSGS</sequence>
<gene>
    <name evidence="2" type="ORF">D6C90_01147</name>
    <name evidence="1" type="ORF">D6D21_01640</name>
</gene>
<dbReference type="Proteomes" id="UP000309076">
    <property type="component" value="Unassembled WGS sequence"/>
</dbReference>
<proteinExistence type="predicted"/>
<dbReference type="EMBL" id="QZAM01000017">
    <property type="protein sequence ID" value="THW50995.1"/>
    <property type="molecule type" value="Genomic_DNA"/>
</dbReference>
<organism evidence="2 4">
    <name type="scientific">Aureobasidium pullulans</name>
    <name type="common">Black yeast</name>
    <name type="synonym">Pullularia pullulans</name>
    <dbReference type="NCBI Taxonomy" id="5580"/>
    <lineage>
        <taxon>Eukaryota</taxon>
        <taxon>Fungi</taxon>
        <taxon>Dikarya</taxon>
        <taxon>Ascomycota</taxon>
        <taxon>Pezizomycotina</taxon>
        <taxon>Dothideomycetes</taxon>
        <taxon>Dothideomycetidae</taxon>
        <taxon>Dothideales</taxon>
        <taxon>Saccotheciaceae</taxon>
        <taxon>Aureobasidium</taxon>
    </lineage>
</organism>
<dbReference type="AlphaFoldDB" id="A0A4S8YJC5"/>
<comment type="caution">
    <text evidence="2">The sequence shown here is derived from an EMBL/GenBank/DDBJ whole genome shotgun (WGS) entry which is preliminary data.</text>
</comment>
<name>A0A4S8YJC5_AURPU</name>
<accession>A0A4S8YJC5</accession>